<dbReference type="SUPFAM" id="SSF56059">
    <property type="entry name" value="Glutathione synthetase ATP-binding domain-like"/>
    <property type="match status" value="1"/>
</dbReference>
<dbReference type="Proteomes" id="UP001501822">
    <property type="component" value="Unassembled WGS sequence"/>
</dbReference>
<keyword evidence="2 4" id="KW-0547">Nucleotide-binding</keyword>
<dbReference type="PANTHER" id="PTHR21621:SF0">
    <property type="entry name" value="BETA-CITRYLGLUTAMATE SYNTHASE B-RELATED"/>
    <property type="match status" value="1"/>
</dbReference>
<sequence length="293" mass="31542">MSGAATDVLLSVTLLRPEERRLLDALRAQGLSARPALPPDIAEVLSGREEPPRLTVIRNLSHREALGVARRLESAGIPTVNRAAAIEVCGDKGLQALLFERHGVPHPATRHASTYDQVREAITGLGWPVVVKPPSGSWGRGVTRLSGESELEAWIGGRESVDAAGKSFPVLVQRYVDKPDHDLRVIVVGERPIVAFRRRSEHWRTNTHLGARVERVEISAETGRLCADVVSALGPGFYGVDLVEDRADGRMSVLEVNANPEFARSSDTHGVDVAGHYAAYAATLARAGLTAAV</sequence>
<dbReference type="Gene3D" id="3.30.1490.20">
    <property type="entry name" value="ATP-grasp fold, A domain"/>
    <property type="match status" value="1"/>
</dbReference>
<keyword evidence="6" id="KW-0436">Ligase</keyword>
<name>A0ABP3GZY6_9ACTN</name>
<dbReference type="Gene3D" id="3.30.470.20">
    <property type="entry name" value="ATP-grasp fold, B domain"/>
    <property type="match status" value="1"/>
</dbReference>
<organism evidence="6 7">
    <name type="scientific">Actinoallomurus spadix</name>
    <dbReference type="NCBI Taxonomy" id="79912"/>
    <lineage>
        <taxon>Bacteria</taxon>
        <taxon>Bacillati</taxon>
        <taxon>Actinomycetota</taxon>
        <taxon>Actinomycetes</taxon>
        <taxon>Streptosporangiales</taxon>
        <taxon>Thermomonosporaceae</taxon>
        <taxon>Actinoallomurus</taxon>
    </lineage>
</organism>
<dbReference type="NCBIfam" id="TIGR00768">
    <property type="entry name" value="rimK_fam"/>
    <property type="match status" value="1"/>
</dbReference>
<dbReference type="InterPro" id="IPR013815">
    <property type="entry name" value="ATP_grasp_subdomain_1"/>
</dbReference>
<dbReference type="PROSITE" id="PS50975">
    <property type="entry name" value="ATP_GRASP"/>
    <property type="match status" value="1"/>
</dbReference>
<reference evidence="7" key="1">
    <citation type="journal article" date="2019" name="Int. J. Syst. Evol. Microbiol.">
        <title>The Global Catalogue of Microorganisms (GCM) 10K type strain sequencing project: providing services to taxonomists for standard genome sequencing and annotation.</title>
        <authorList>
            <consortium name="The Broad Institute Genomics Platform"/>
            <consortium name="The Broad Institute Genome Sequencing Center for Infectious Disease"/>
            <person name="Wu L."/>
            <person name="Ma J."/>
        </authorList>
    </citation>
    <scope>NUCLEOTIDE SEQUENCE [LARGE SCALE GENOMIC DNA]</scope>
    <source>
        <strain evidence="7">JCM 3146</strain>
    </source>
</reference>
<evidence type="ECO:0000256" key="4">
    <source>
        <dbReference type="PROSITE-ProRule" id="PRU00409"/>
    </source>
</evidence>
<evidence type="ECO:0000256" key="2">
    <source>
        <dbReference type="ARBA" id="ARBA00022741"/>
    </source>
</evidence>
<dbReference type="RefSeq" id="WP_252802388.1">
    <property type="nucleotide sequence ID" value="NZ_BAAABM010000047.1"/>
</dbReference>
<dbReference type="InterPro" id="IPR016185">
    <property type="entry name" value="PreATP-grasp_dom_sf"/>
</dbReference>
<evidence type="ECO:0000313" key="6">
    <source>
        <dbReference type="EMBL" id="GAA0357215.1"/>
    </source>
</evidence>
<keyword evidence="1" id="KW-0479">Metal-binding</keyword>
<evidence type="ECO:0000256" key="1">
    <source>
        <dbReference type="ARBA" id="ARBA00022723"/>
    </source>
</evidence>
<evidence type="ECO:0000259" key="5">
    <source>
        <dbReference type="PROSITE" id="PS50975"/>
    </source>
</evidence>
<evidence type="ECO:0000313" key="7">
    <source>
        <dbReference type="Proteomes" id="UP001501822"/>
    </source>
</evidence>
<dbReference type="Pfam" id="PF08443">
    <property type="entry name" value="RimK"/>
    <property type="match status" value="1"/>
</dbReference>
<protein>
    <submittedName>
        <fullName evidence="6">RimK family alpha-L-glutamate ligase</fullName>
    </submittedName>
</protein>
<dbReference type="SUPFAM" id="SSF52440">
    <property type="entry name" value="PreATP-grasp domain"/>
    <property type="match status" value="1"/>
</dbReference>
<dbReference type="Pfam" id="PF22626">
    <property type="entry name" value="LysX_preATP_grasp"/>
    <property type="match status" value="1"/>
</dbReference>
<keyword evidence="3 4" id="KW-0067">ATP-binding</keyword>
<accession>A0ABP3GZY6</accession>
<comment type="caution">
    <text evidence="6">The sequence shown here is derived from an EMBL/GenBank/DDBJ whole genome shotgun (WGS) entry which is preliminary data.</text>
</comment>
<dbReference type="InterPro" id="IPR013651">
    <property type="entry name" value="ATP-grasp_RimK-type"/>
</dbReference>
<keyword evidence="7" id="KW-1185">Reference proteome</keyword>
<dbReference type="InterPro" id="IPR004666">
    <property type="entry name" value="Rp_bS6_RimK/Lys_biosynth_LsyX"/>
</dbReference>
<dbReference type="InterPro" id="IPR011761">
    <property type="entry name" value="ATP-grasp"/>
</dbReference>
<proteinExistence type="predicted"/>
<gene>
    <name evidence="6" type="ORF">GCM10010151_53620</name>
</gene>
<dbReference type="EMBL" id="BAAABM010000047">
    <property type="protein sequence ID" value="GAA0357215.1"/>
    <property type="molecule type" value="Genomic_DNA"/>
</dbReference>
<dbReference type="GO" id="GO:0016874">
    <property type="term" value="F:ligase activity"/>
    <property type="evidence" value="ECO:0007669"/>
    <property type="project" value="UniProtKB-KW"/>
</dbReference>
<dbReference type="InterPro" id="IPR054562">
    <property type="entry name" value="LysX/ArgX_preATP_grasp"/>
</dbReference>
<dbReference type="PANTHER" id="PTHR21621">
    <property type="entry name" value="RIBOSOMAL PROTEIN S6 MODIFICATION PROTEIN"/>
    <property type="match status" value="1"/>
</dbReference>
<feature type="domain" description="ATP-grasp" evidence="5">
    <location>
        <begin position="96"/>
        <end position="282"/>
    </location>
</feature>
<evidence type="ECO:0000256" key="3">
    <source>
        <dbReference type="ARBA" id="ARBA00022840"/>
    </source>
</evidence>
<dbReference type="Gene3D" id="3.40.50.20">
    <property type="match status" value="1"/>
</dbReference>